<name>A0A6I4UE80_9SPHN</name>
<keyword evidence="4" id="KW-1185">Reference proteome</keyword>
<evidence type="ECO:0000313" key="2">
    <source>
        <dbReference type="EMBL" id="MXP36014.1"/>
    </source>
</evidence>
<sequence length="179" mass="19818">MIDFDLGGACPRRRLSYALAEALDLPINPGPGTNALKFGVLDHPNDEVIDTLAMAAIDGRQDELLSIFADRSSDSFICLALLYRTRDGAEAIMVEPCRLKRGKPILLVSADRRRAFRLDERCIMTTCPVPPRAKVTRGIEHAWSDIRGAMRNVSIDQGNWEQGYIGNPPKGRLAAVWVD</sequence>
<dbReference type="RefSeq" id="WP_160766952.1">
    <property type="nucleotide sequence ID" value="NZ_JAUSWK010000001.1"/>
</dbReference>
<reference evidence="1 4" key="2">
    <citation type="submission" date="2023-07" db="EMBL/GenBank/DDBJ databases">
        <title>Genomic Encyclopedia of Type Strains, Phase IV (KMG-IV): sequencing the most valuable type-strain genomes for metagenomic binning, comparative biology and taxonomic classification.</title>
        <authorList>
            <person name="Goeker M."/>
        </authorList>
    </citation>
    <scope>NUCLEOTIDE SEQUENCE [LARGE SCALE GENOMIC DNA]</scope>
    <source>
        <strain evidence="1 4">DSM 14432</strain>
    </source>
</reference>
<dbReference type="EMBL" id="JAUSWK010000001">
    <property type="protein sequence ID" value="MDQ0564971.1"/>
    <property type="molecule type" value="Genomic_DNA"/>
</dbReference>
<dbReference type="AlphaFoldDB" id="A0A6I4UE80"/>
<proteinExistence type="predicted"/>
<evidence type="ECO:0000313" key="3">
    <source>
        <dbReference type="Proteomes" id="UP000439914"/>
    </source>
</evidence>
<dbReference type="Proteomes" id="UP000439914">
    <property type="component" value="Unassembled WGS sequence"/>
</dbReference>
<dbReference type="Proteomes" id="UP001238601">
    <property type="component" value="Unassembled WGS sequence"/>
</dbReference>
<evidence type="ECO:0000313" key="1">
    <source>
        <dbReference type="EMBL" id="MDQ0564971.1"/>
    </source>
</evidence>
<accession>A0A6I4UE80</accession>
<gene>
    <name evidence="2" type="ORF">GRI55_09535</name>
    <name evidence="1" type="ORF">QOZ97_000481</name>
</gene>
<reference evidence="2 3" key="1">
    <citation type="submission" date="2019-12" db="EMBL/GenBank/DDBJ databases">
        <title>Genomic-based taxomic classification of the family Erythrobacteraceae.</title>
        <authorList>
            <person name="Xu L."/>
        </authorList>
    </citation>
    <scope>NUCLEOTIDE SEQUENCE [LARGE SCALE GENOMIC DNA]</scope>
    <source>
        <strain evidence="2 3">CGMCC 1.8703</strain>
    </source>
</reference>
<comment type="caution">
    <text evidence="2">The sequence shown here is derived from an EMBL/GenBank/DDBJ whole genome shotgun (WGS) entry which is preliminary data.</text>
</comment>
<organism evidence="2 3">
    <name type="scientific">Qipengyuania citrea</name>
    <dbReference type="NCBI Taxonomy" id="225971"/>
    <lineage>
        <taxon>Bacteria</taxon>
        <taxon>Pseudomonadati</taxon>
        <taxon>Pseudomonadota</taxon>
        <taxon>Alphaproteobacteria</taxon>
        <taxon>Sphingomonadales</taxon>
        <taxon>Erythrobacteraceae</taxon>
        <taxon>Qipengyuania</taxon>
    </lineage>
</organism>
<protein>
    <submittedName>
        <fullName evidence="2">Uncharacterized protein</fullName>
    </submittedName>
</protein>
<evidence type="ECO:0000313" key="4">
    <source>
        <dbReference type="Proteomes" id="UP001238601"/>
    </source>
</evidence>
<dbReference type="EMBL" id="WTYG01000002">
    <property type="protein sequence ID" value="MXP36014.1"/>
    <property type="molecule type" value="Genomic_DNA"/>
</dbReference>
<dbReference type="GeneID" id="93685323"/>